<comment type="caution">
    <text evidence="5">The sequence shown here is derived from an EMBL/GenBank/DDBJ whole genome shotgun (WGS) entry which is preliminary data.</text>
</comment>
<dbReference type="RefSeq" id="WP_377557935.1">
    <property type="nucleotide sequence ID" value="NZ_JBHUHQ010000017.1"/>
</dbReference>
<dbReference type="EMBL" id="JBHUHQ010000017">
    <property type="protein sequence ID" value="MFD2045226.1"/>
    <property type="molecule type" value="Genomic_DNA"/>
</dbReference>
<evidence type="ECO:0000259" key="4">
    <source>
        <dbReference type="PROSITE" id="PS50949"/>
    </source>
</evidence>
<dbReference type="SUPFAM" id="SSF46785">
    <property type="entry name" value="Winged helix' DNA-binding domain"/>
    <property type="match status" value="1"/>
</dbReference>
<reference evidence="6" key="1">
    <citation type="journal article" date="2019" name="Int. J. Syst. Evol. Microbiol.">
        <title>The Global Catalogue of Microorganisms (GCM) 10K type strain sequencing project: providing services to taxonomists for standard genome sequencing and annotation.</title>
        <authorList>
            <consortium name="The Broad Institute Genomics Platform"/>
            <consortium name="The Broad Institute Genome Sequencing Center for Infectious Disease"/>
            <person name="Wu L."/>
            <person name="Ma J."/>
        </authorList>
    </citation>
    <scope>NUCLEOTIDE SEQUENCE [LARGE SCALE GENOMIC DNA]</scope>
    <source>
        <strain evidence="6">R28</strain>
    </source>
</reference>
<keyword evidence="6" id="KW-1185">Reference proteome</keyword>
<dbReference type="InterPro" id="IPR000524">
    <property type="entry name" value="Tscrpt_reg_HTH_GntR"/>
</dbReference>
<dbReference type="PRINTS" id="PR00035">
    <property type="entry name" value="HTHGNTR"/>
</dbReference>
<keyword evidence="3" id="KW-0804">Transcription</keyword>
<evidence type="ECO:0000256" key="2">
    <source>
        <dbReference type="ARBA" id="ARBA00023125"/>
    </source>
</evidence>
<dbReference type="PROSITE" id="PS50949">
    <property type="entry name" value="HTH_GNTR"/>
    <property type="match status" value="1"/>
</dbReference>
<accession>A0ABW4W2A8</accession>
<evidence type="ECO:0000256" key="3">
    <source>
        <dbReference type="ARBA" id="ARBA00023163"/>
    </source>
</evidence>
<sequence>MFLLKPILDESLPIFQQIAQIIRNDIVEGHLKEEEKAPSENELSNFYNINRATVRKGLQTLVDEEIIYKKRGIGMFVVKGAKTKLLNERKKQYKKEYILPLLEEAKRLDMSVDAVLELIKEEENK</sequence>
<dbReference type="SMART" id="SM00345">
    <property type="entry name" value="HTH_GNTR"/>
    <property type="match status" value="1"/>
</dbReference>
<evidence type="ECO:0000256" key="1">
    <source>
        <dbReference type="ARBA" id="ARBA00023015"/>
    </source>
</evidence>
<dbReference type="PANTHER" id="PTHR38445">
    <property type="entry name" value="HTH-TYPE TRANSCRIPTIONAL REPRESSOR YTRA"/>
    <property type="match status" value="1"/>
</dbReference>
<dbReference type="PANTHER" id="PTHR38445:SF10">
    <property type="entry name" value="GNTR-FAMILY TRANSCRIPTIONAL REGULATOR"/>
    <property type="match status" value="1"/>
</dbReference>
<protein>
    <submittedName>
        <fullName evidence="5">GntR family transcriptional regulator</fullName>
    </submittedName>
</protein>
<dbReference type="InterPro" id="IPR036390">
    <property type="entry name" value="WH_DNA-bd_sf"/>
</dbReference>
<organism evidence="5 6">
    <name type="scientific">Ornithinibacillus salinisoli</name>
    <dbReference type="NCBI Taxonomy" id="1848459"/>
    <lineage>
        <taxon>Bacteria</taxon>
        <taxon>Bacillati</taxon>
        <taxon>Bacillota</taxon>
        <taxon>Bacilli</taxon>
        <taxon>Bacillales</taxon>
        <taxon>Bacillaceae</taxon>
        <taxon>Ornithinibacillus</taxon>
    </lineage>
</organism>
<dbReference type="CDD" id="cd07377">
    <property type="entry name" value="WHTH_GntR"/>
    <property type="match status" value="1"/>
</dbReference>
<gene>
    <name evidence="5" type="ORF">ACFSJF_13175</name>
</gene>
<evidence type="ECO:0000313" key="5">
    <source>
        <dbReference type="EMBL" id="MFD2045226.1"/>
    </source>
</evidence>
<name>A0ABW4W2A8_9BACI</name>
<evidence type="ECO:0000313" key="6">
    <source>
        <dbReference type="Proteomes" id="UP001597383"/>
    </source>
</evidence>
<proteinExistence type="predicted"/>
<keyword evidence="1" id="KW-0805">Transcription regulation</keyword>
<dbReference type="InterPro" id="IPR036388">
    <property type="entry name" value="WH-like_DNA-bd_sf"/>
</dbReference>
<keyword evidence="2" id="KW-0238">DNA-binding</keyword>
<dbReference type="Proteomes" id="UP001597383">
    <property type="component" value="Unassembled WGS sequence"/>
</dbReference>
<dbReference type="Gene3D" id="1.10.10.10">
    <property type="entry name" value="Winged helix-like DNA-binding domain superfamily/Winged helix DNA-binding domain"/>
    <property type="match status" value="1"/>
</dbReference>
<dbReference type="Pfam" id="PF00392">
    <property type="entry name" value="GntR"/>
    <property type="match status" value="1"/>
</dbReference>
<feature type="domain" description="HTH gntR-type" evidence="4">
    <location>
        <begin position="12"/>
        <end position="80"/>
    </location>
</feature>